<organism evidence="1 2">
    <name type="scientific">Trichuris muris</name>
    <name type="common">Mouse whipworm</name>
    <dbReference type="NCBI Taxonomy" id="70415"/>
    <lineage>
        <taxon>Eukaryota</taxon>
        <taxon>Metazoa</taxon>
        <taxon>Ecdysozoa</taxon>
        <taxon>Nematoda</taxon>
        <taxon>Enoplea</taxon>
        <taxon>Dorylaimia</taxon>
        <taxon>Trichinellida</taxon>
        <taxon>Trichuridae</taxon>
        <taxon>Trichuris</taxon>
    </lineage>
</organism>
<name>A0A5S6QJL2_TRIMR</name>
<dbReference type="WBParaSite" id="TMUE_2000007354.1">
    <property type="protein sequence ID" value="TMUE_2000007354.1"/>
    <property type="gene ID" value="WBGene00299861"/>
</dbReference>
<dbReference type="AlphaFoldDB" id="A0A5S6QJL2"/>
<dbReference type="Proteomes" id="UP000046395">
    <property type="component" value="Unassembled WGS sequence"/>
</dbReference>
<accession>A0A5S6QJL2</accession>
<keyword evidence="1" id="KW-1185">Reference proteome</keyword>
<reference evidence="2" key="1">
    <citation type="submission" date="2019-12" db="UniProtKB">
        <authorList>
            <consortium name="WormBaseParasite"/>
        </authorList>
    </citation>
    <scope>IDENTIFICATION</scope>
</reference>
<proteinExistence type="predicted"/>
<sequence length="68" mass="7250">MTKVGARVESIALCEVLERVRTILVEESNCRGDNSLVVAADSADLIIPPEIAGDDPKKEMSHSTKAAV</sequence>
<evidence type="ECO:0000313" key="1">
    <source>
        <dbReference type="Proteomes" id="UP000046395"/>
    </source>
</evidence>
<evidence type="ECO:0000313" key="2">
    <source>
        <dbReference type="WBParaSite" id="TMUE_2000007354.1"/>
    </source>
</evidence>
<protein>
    <submittedName>
        <fullName evidence="2">Uncharacterized protein</fullName>
    </submittedName>
</protein>